<dbReference type="AlphaFoldDB" id="A0A8J2KJ06"/>
<proteinExistence type="predicted"/>
<keyword evidence="3" id="KW-1185">Reference proteome</keyword>
<evidence type="ECO:0000256" key="1">
    <source>
        <dbReference type="SAM" id="MobiDB-lite"/>
    </source>
</evidence>
<gene>
    <name evidence="2" type="ORF">AFUS01_LOCUS24493</name>
</gene>
<dbReference type="EMBL" id="CAJVCH010306548">
    <property type="protein sequence ID" value="CAG7785897.1"/>
    <property type="molecule type" value="Genomic_DNA"/>
</dbReference>
<evidence type="ECO:0000313" key="3">
    <source>
        <dbReference type="Proteomes" id="UP000708208"/>
    </source>
</evidence>
<sequence>MEDITNGQNKKGRKSLPWNEKAAKTKEEEILKFSRELMTMPKEKVLSSVVKMLKETGDKDLTAVIKAATRNSDVAKSAKKKLKTEELIVTPLTKMEAVGLVFDCKLTKFQYKLLREKINSCGQKILPCYDHVTSAKIECRPPPESVSISERTASVKLQGLLTHTLERIVLLSNDFICETHIRAGKKHEMLRLKCSYGFDGSSGQSNYKQGYASSSNGSSSDDSSLCVTTMIPLGLENHNGIQYWRNNSPQITRFCRPLHLSYRLPFKSWQIKSEFKMVAAERKKSIQDKFWNKVALRVDYPSPGGSGTSHDVNTARRAFSNNKTLSAILEIDEKLIYDLRTILIAFGSQLPIDYKQFQIHCYQLIVHYVNFYSWFKLPANPVISSKSLNAQKCLRKREPLPADVIHMLVPTNAAVVVQVSDEQEVHLDPEFAELLNELSFIGSSEYD</sequence>
<dbReference type="Proteomes" id="UP000708208">
    <property type="component" value="Unassembled WGS sequence"/>
</dbReference>
<dbReference type="OrthoDB" id="7867667at2759"/>
<name>A0A8J2KJ06_9HEXA</name>
<feature type="region of interest" description="Disordered" evidence="1">
    <location>
        <begin position="1"/>
        <end position="21"/>
    </location>
</feature>
<protein>
    <submittedName>
        <fullName evidence="2">Uncharacterized protein</fullName>
    </submittedName>
</protein>
<comment type="caution">
    <text evidence="2">The sequence shown here is derived from an EMBL/GenBank/DDBJ whole genome shotgun (WGS) entry which is preliminary data.</text>
</comment>
<evidence type="ECO:0000313" key="2">
    <source>
        <dbReference type="EMBL" id="CAG7785897.1"/>
    </source>
</evidence>
<reference evidence="2" key="1">
    <citation type="submission" date="2021-06" db="EMBL/GenBank/DDBJ databases">
        <authorList>
            <person name="Hodson N. C."/>
            <person name="Mongue J. A."/>
            <person name="Jaron S. K."/>
        </authorList>
    </citation>
    <scope>NUCLEOTIDE SEQUENCE</scope>
</reference>
<organism evidence="2 3">
    <name type="scientific">Allacma fusca</name>
    <dbReference type="NCBI Taxonomy" id="39272"/>
    <lineage>
        <taxon>Eukaryota</taxon>
        <taxon>Metazoa</taxon>
        <taxon>Ecdysozoa</taxon>
        <taxon>Arthropoda</taxon>
        <taxon>Hexapoda</taxon>
        <taxon>Collembola</taxon>
        <taxon>Symphypleona</taxon>
        <taxon>Sminthuridae</taxon>
        <taxon>Allacma</taxon>
    </lineage>
</organism>
<accession>A0A8J2KJ06</accession>